<organism evidence="1 3">
    <name type="scientific">Brochothrix thermosphacta</name>
    <name type="common">Microbacterium thermosphactum</name>
    <dbReference type="NCBI Taxonomy" id="2756"/>
    <lineage>
        <taxon>Bacteria</taxon>
        <taxon>Bacillati</taxon>
        <taxon>Bacillota</taxon>
        <taxon>Bacilli</taxon>
        <taxon>Bacillales</taxon>
        <taxon>Listeriaceae</taxon>
        <taxon>Brochothrix</taxon>
    </lineage>
</organism>
<reference evidence="4" key="2">
    <citation type="submission" date="2018-04" db="EMBL/GenBank/DDBJ databases">
        <authorList>
            <person name="Illikoud N."/>
        </authorList>
    </citation>
    <scope>NUCLEOTIDE SEQUENCE [LARGE SCALE GENOMIC DNA]</scope>
</reference>
<proteinExistence type="predicted"/>
<dbReference type="KEGG" id="bths:CNY62_03290"/>
<dbReference type="Gene3D" id="3.30.70.100">
    <property type="match status" value="1"/>
</dbReference>
<evidence type="ECO:0008006" key="5">
    <source>
        <dbReference type="Google" id="ProtNLM"/>
    </source>
</evidence>
<dbReference type="EMBL" id="OUNC01000083">
    <property type="protein sequence ID" value="SPP30861.1"/>
    <property type="molecule type" value="Genomic_DNA"/>
</dbReference>
<dbReference type="OrthoDB" id="2352283at2"/>
<dbReference type="Proteomes" id="UP000243591">
    <property type="component" value="Chromosome"/>
</dbReference>
<dbReference type="AlphaFoldDB" id="A0A1D2KYR8"/>
<gene>
    <name evidence="2" type="ORF">BTBSAS_90075</name>
    <name evidence="1" type="ORF">CNY62_03290</name>
</gene>
<keyword evidence="3" id="KW-1185">Reference proteome</keyword>
<dbReference type="Proteomes" id="UP000270190">
    <property type="component" value="Unassembled WGS sequence"/>
</dbReference>
<evidence type="ECO:0000313" key="3">
    <source>
        <dbReference type="Proteomes" id="UP000243591"/>
    </source>
</evidence>
<name>A0A1D2KYR8_BROTH</name>
<dbReference type="RefSeq" id="WP_029091583.1">
    <property type="nucleotide sequence ID" value="NZ_CBCPHX010000005.1"/>
</dbReference>
<sequence length="169" mass="19465">MTSYYVTHGTADFLSKYYIQHRRDGLFYLHGQHETMLLDNTGSKKSPFVGGTTYDIISTYGQLNIHDSVDSYIFSLSSEDELFLQELVRRIVSNTPEGLTYLAFGKRHHQTPFSLILGWENSQARVAFKKADYYHKLEKLLYDTPAGQLDYGIITNYNVSNPEIPHEKI</sequence>
<evidence type="ECO:0000313" key="1">
    <source>
        <dbReference type="EMBL" id="ATF25503.1"/>
    </source>
</evidence>
<protein>
    <recommendedName>
        <fullName evidence="5">Monooxygenase</fullName>
    </recommendedName>
</protein>
<accession>A0A1D2KYR8</accession>
<evidence type="ECO:0000313" key="4">
    <source>
        <dbReference type="Proteomes" id="UP000270190"/>
    </source>
</evidence>
<reference evidence="1 3" key="1">
    <citation type="submission" date="2017-09" db="EMBL/GenBank/DDBJ databases">
        <title>Complete Genome Sequences of Two Strains of the Meat Spoilage Bacterium Brochothrix thermosphacta Isolated from Ground Chicken.</title>
        <authorList>
            <person name="Paoli G.C."/>
            <person name="Wijey C."/>
            <person name="Chen C.-Y."/>
            <person name="Nguyen L."/>
            <person name="Yan X."/>
            <person name="Irwin P.L."/>
        </authorList>
    </citation>
    <scope>NUCLEOTIDE SEQUENCE [LARGE SCALE GENOMIC DNA]</scope>
    <source>
        <strain evidence="1 3">BI</strain>
    </source>
</reference>
<dbReference type="EMBL" id="CP023483">
    <property type="protein sequence ID" value="ATF25503.1"/>
    <property type="molecule type" value="Genomic_DNA"/>
</dbReference>
<reference evidence="2" key="3">
    <citation type="submission" date="2018-04" db="EMBL/GenBank/DDBJ databases">
        <authorList>
            <person name="Go L.Y."/>
            <person name="Mitchell J.A."/>
        </authorList>
    </citation>
    <scope>NUCLEOTIDE SEQUENCE</scope>
    <source>
        <strain evidence="2">BSAS1 3</strain>
    </source>
</reference>
<evidence type="ECO:0000313" key="2">
    <source>
        <dbReference type="EMBL" id="SPP30861.1"/>
    </source>
</evidence>